<dbReference type="GO" id="GO:0005829">
    <property type="term" value="C:cytosol"/>
    <property type="evidence" value="ECO:0007669"/>
    <property type="project" value="TreeGrafter"/>
</dbReference>
<comment type="similarity">
    <text evidence="3">Belongs to the HAD-like hydrolase superfamily. PpaX family.</text>
</comment>
<dbReference type="SFLD" id="SFLDG01129">
    <property type="entry name" value="C1.5:_HAD__Beta-PGM__Phosphata"/>
    <property type="match status" value="1"/>
</dbReference>
<dbReference type="InterPro" id="IPR041492">
    <property type="entry name" value="HAD_2"/>
</dbReference>
<keyword evidence="5" id="KW-1185">Reference proteome</keyword>
<evidence type="ECO:0000313" key="5">
    <source>
        <dbReference type="Proteomes" id="UP000186524"/>
    </source>
</evidence>
<evidence type="ECO:0000256" key="1">
    <source>
        <dbReference type="ARBA" id="ARBA00022801"/>
    </source>
</evidence>
<protein>
    <recommendedName>
        <fullName evidence="3">Pyrophosphatase PpaX</fullName>
        <ecNumber evidence="3">3.6.1.1</ecNumber>
    </recommendedName>
</protein>
<dbReference type="GO" id="GO:0004427">
    <property type="term" value="F:inorganic diphosphate phosphatase activity"/>
    <property type="evidence" value="ECO:0007669"/>
    <property type="project" value="UniProtKB-UniRule"/>
</dbReference>
<evidence type="ECO:0000256" key="3">
    <source>
        <dbReference type="HAMAP-Rule" id="MF_01250"/>
    </source>
</evidence>
<dbReference type="Proteomes" id="UP000186524">
    <property type="component" value="Unassembled WGS sequence"/>
</dbReference>
<name>A0A1Q5P219_9BACI</name>
<dbReference type="InterPro" id="IPR023214">
    <property type="entry name" value="HAD_sf"/>
</dbReference>
<dbReference type="InterPro" id="IPR023733">
    <property type="entry name" value="Pyrophosphatase_Ppax"/>
</dbReference>
<dbReference type="SUPFAM" id="SSF56784">
    <property type="entry name" value="HAD-like"/>
    <property type="match status" value="1"/>
</dbReference>
<dbReference type="EC" id="3.6.1.1" evidence="3"/>
<dbReference type="InterPro" id="IPR050155">
    <property type="entry name" value="HAD-like_hydrolase_sf"/>
</dbReference>
<reference evidence="4 5" key="1">
    <citation type="submission" date="2016-12" db="EMBL/GenBank/DDBJ databases">
        <title>Domibacillus sp. SAOS 44 whole genome sequencing.</title>
        <authorList>
            <person name="Verma A."/>
            <person name="Krishnamurthi S."/>
        </authorList>
    </citation>
    <scope>NUCLEOTIDE SEQUENCE [LARGE SCALE GENOMIC DNA]</scope>
    <source>
        <strain evidence="4 5">SAOS 44</strain>
    </source>
</reference>
<comment type="caution">
    <text evidence="4">The sequence shown here is derived from an EMBL/GenBank/DDBJ whole genome shotgun (WGS) entry which is preliminary data.</text>
</comment>
<dbReference type="InterPro" id="IPR036412">
    <property type="entry name" value="HAD-like_sf"/>
</dbReference>
<dbReference type="HAMAP" id="MF_01250">
    <property type="entry name" value="Pyrophosphat_PpaX"/>
    <property type="match status" value="1"/>
</dbReference>
<proteinExistence type="inferred from homology"/>
<dbReference type="SFLD" id="SFLDG01135">
    <property type="entry name" value="C1.5.6:_HAD__Beta-PGM__Phospha"/>
    <property type="match status" value="1"/>
</dbReference>
<keyword evidence="1 3" id="KW-0378">Hydrolase</keyword>
<dbReference type="EMBL" id="MRWQ01000008">
    <property type="protein sequence ID" value="OKL36290.1"/>
    <property type="molecule type" value="Genomic_DNA"/>
</dbReference>
<dbReference type="NCBIfam" id="TIGR01549">
    <property type="entry name" value="HAD-SF-IA-v1"/>
    <property type="match status" value="1"/>
</dbReference>
<dbReference type="Gene3D" id="1.10.150.240">
    <property type="entry name" value="Putative phosphatase, domain 2"/>
    <property type="match status" value="1"/>
</dbReference>
<feature type="active site" description="Nucleophile" evidence="3">
    <location>
        <position position="10"/>
    </location>
</feature>
<dbReference type="SFLD" id="SFLDS00003">
    <property type="entry name" value="Haloacid_Dehalogenase"/>
    <property type="match status" value="1"/>
</dbReference>
<dbReference type="FunFam" id="3.40.50.1000:FF:000022">
    <property type="entry name" value="Phosphoglycolate phosphatase"/>
    <property type="match status" value="1"/>
</dbReference>
<sequence>MKNITTLLFDLDGTLINTNELIVESFLHTLNHYYPGQYKREDVYPFMGPPLIETFEQIDKERTMEMVAHYREFNLGQHDTLVTEFQGVYEAIRILHENNYKMAIVSTKIRDTIIRGLKLAQLDPFFDVIIGLDDVENPKPHPEPVEKALAALGSKPEEAIMVGDNYHDIEGGQNAGTMTAGVAWSLKGRDFLNEYNPDFMLESMADLLEILKVGAENK</sequence>
<dbReference type="GO" id="GO:0000287">
    <property type="term" value="F:magnesium ion binding"/>
    <property type="evidence" value="ECO:0007669"/>
    <property type="project" value="UniProtKB-UniRule"/>
</dbReference>
<dbReference type="GO" id="GO:0006281">
    <property type="term" value="P:DNA repair"/>
    <property type="evidence" value="ECO:0007669"/>
    <property type="project" value="TreeGrafter"/>
</dbReference>
<dbReference type="STRING" id="1714354.BLL40_10320"/>
<dbReference type="OrthoDB" id="9807630at2"/>
<comment type="catalytic activity">
    <reaction evidence="3">
        <text>diphosphate + H2O = 2 phosphate + H(+)</text>
        <dbReference type="Rhea" id="RHEA:24576"/>
        <dbReference type="ChEBI" id="CHEBI:15377"/>
        <dbReference type="ChEBI" id="CHEBI:15378"/>
        <dbReference type="ChEBI" id="CHEBI:33019"/>
        <dbReference type="ChEBI" id="CHEBI:43474"/>
        <dbReference type="EC" id="3.6.1.1"/>
    </reaction>
</comment>
<keyword evidence="2 3" id="KW-0460">Magnesium</keyword>
<accession>A0A1Q5P219</accession>
<dbReference type="NCBIfam" id="TIGR01509">
    <property type="entry name" value="HAD-SF-IA-v3"/>
    <property type="match status" value="1"/>
</dbReference>
<evidence type="ECO:0000313" key="4">
    <source>
        <dbReference type="EMBL" id="OKL36290.1"/>
    </source>
</evidence>
<dbReference type="PANTHER" id="PTHR43434:SF26">
    <property type="entry name" value="PYROPHOSPHATASE PPAX"/>
    <property type="match status" value="1"/>
</dbReference>
<dbReference type="GO" id="GO:0008967">
    <property type="term" value="F:phosphoglycolate phosphatase activity"/>
    <property type="evidence" value="ECO:0007669"/>
    <property type="project" value="TreeGrafter"/>
</dbReference>
<dbReference type="InterPro" id="IPR023198">
    <property type="entry name" value="PGP-like_dom2"/>
</dbReference>
<dbReference type="Gene3D" id="3.40.50.1000">
    <property type="entry name" value="HAD superfamily/HAD-like"/>
    <property type="match status" value="1"/>
</dbReference>
<gene>
    <name evidence="3" type="primary">ppaX</name>
    <name evidence="4" type="ORF">BLL40_10320</name>
</gene>
<dbReference type="NCBIfam" id="NF009804">
    <property type="entry name" value="PRK13288.1"/>
    <property type="match status" value="1"/>
</dbReference>
<dbReference type="CDD" id="cd02616">
    <property type="entry name" value="HAD_PPase"/>
    <property type="match status" value="1"/>
</dbReference>
<evidence type="ECO:0000256" key="2">
    <source>
        <dbReference type="ARBA" id="ARBA00022842"/>
    </source>
</evidence>
<organism evidence="4 5">
    <name type="scientific">Domibacillus mangrovi</name>
    <dbReference type="NCBI Taxonomy" id="1714354"/>
    <lineage>
        <taxon>Bacteria</taxon>
        <taxon>Bacillati</taxon>
        <taxon>Bacillota</taxon>
        <taxon>Bacilli</taxon>
        <taxon>Bacillales</taxon>
        <taxon>Bacillaceae</taxon>
        <taxon>Domibacillus</taxon>
    </lineage>
</organism>
<comment type="cofactor">
    <cofactor evidence="3">
        <name>Mg(2+)</name>
        <dbReference type="ChEBI" id="CHEBI:18420"/>
    </cofactor>
</comment>
<comment type="function">
    <text evidence="3">Hydrolyzes pyrophosphate formed during P-Ser-HPr dephosphorylation by HPrK/P. Might play a role in controlling the intracellular pyrophosphate pool.</text>
</comment>
<dbReference type="AlphaFoldDB" id="A0A1Q5P219"/>
<dbReference type="PANTHER" id="PTHR43434">
    <property type="entry name" value="PHOSPHOGLYCOLATE PHOSPHATASE"/>
    <property type="match status" value="1"/>
</dbReference>
<dbReference type="InterPro" id="IPR006439">
    <property type="entry name" value="HAD-SF_hydro_IA"/>
</dbReference>
<dbReference type="Pfam" id="PF13419">
    <property type="entry name" value="HAD_2"/>
    <property type="match status" value="1"/>
</dbReference>
<dbReference type="RefSeq" id="WP_073711825.1">
    <property type="nucleotide sequence ID" value="NZ_MRWQ01000008.1"/>
</dbReference>